<dbReference type="EMBL" id="CAOJ01013369">
    <property type="protein sequence ID" value="CCO34603.1"/>
    <property type="molecule type" value="Genomic_DNA"/>
</dbReference>
<name>M5C3U1_THACB</name>
<gene>
    <name evidence="3" type="ORF">BN14_08707</name>
</gene>
<dbReference type="Proteomes" id="UP000012065">
    <property type="component" value="Unassembled WGS sequence"/>
</dbReference>
<dbReference type="Pfam" id="PF17919">
    <property type="entry name" value="RT_RNaseH_2"/>
    <property type="match status" value="1"/>
</dbReference>
<comment type="caution">
    <text evidence="3">The sequence shown here is derived from an EMBL/GenBank/DDBJ whole genome shotgun (WGS) entry which is preliminary data.</text>
</comment>
<dbReference type="SUPFAM" id="SSF56672">
    <property type="entry name" value="DNA/RNA polymerases"/>
    <property type="match status" value="1"/>
</dbReference>
<dbReference type="GO" id="GO:0003824">
    <property type="term" value="F:catalytic activity"/>
    <property type="evidence" value="ECO:0007669"/>
    <property type="project" value="UniProtKB-KW"/>
</dbReference>
<accession>M5C3U1</accession>
<dbReference type="InterPro" id="IPR043128">
    <property type="entry name" value="Rev_trsase/Diguanyl_cyclase"/>
</dbReference>
<dbReference type="Gene3D" id="3.30.70.270">
    <property type="match status" value="1"/>
</dbReference>
<dbReference type="InterPro" id="IPR043502">
    <property type="entry name" value="DNA/RNA_pol_sf"/>
</dbReference>
<organism evidence="3 4">
    <name type="scientific">Thanatephorus cucumeris (strain AG1-IB / isolate 7/3/14)</name>
    <name type="common">Lettuce bottom rot fungus</name>
    <name type="synonym">Rhizoctonia solani</name>
    <dbReference type="NCBI Taxonomy" id="1108050"/>
    <lineage>
        <taxon>Eukaryota</taxon>
        <taxon>Fungi</taxon>
        <taxon>Dikarya</taxon>
        <taxon>Basidiomycota</taxon>
        <taxon>Agaricomycotina</taxon>
        <taxon>Agaricomycetes</taxon>
        <taxon>Cantharellales</taxon>
        <taxon>Ceratobasidiaceae</taxon>
        <taxon>Rhizoctonia</taxon>
        <taxon>Rhizoctonia solani AG-1</taxon>
    </lineage>
</organism>
<evidence type="ECO:0000256" key="1">
    <source>
        <dbReference type="ARBA" id="ARBA00023268"/>
    </source>
</evidence>
<proteinExistence type="predicted"/>
<evidence type="ECO:0000313" key="3">
    <source>
        <dbReference type="EMBL" id="CCO34603.1"/>
    </source>
</evidence>
<evidence type="ECO:0000259" key="2">
    <source>
        <dbReference type="Pfam" id="PF17919"/>
    </source>
</evidence>
<evidence type="ECO:0000313" key="4">
    <source>
        <dbReference type="Proteomes" id="UP000012065"/>
    </source>
</evidence>
<dbReference type="PANTHER" id="PTHR37984">
    <property type="entry name" value="PROTEIN CBG26694"/>
    <property type="match status" value="1"/>
</dbReference>
<feature type="domain" description="Reverse transcriptase/retrotransposon-derived protein RNase H-like" evidence="2">
    <location>
        <begin position="61"/>
        <end position="144"/>
    </location>
</feature>
<dbReference type="PANTHER" id="PTHR37984:SF5">
    <property type="entry name" value="PROTEIN NYNRIN-LIKE"/>
    <property type="match status" value="1"/>
</dbReference>
<dbReference type="AlphaFoldDB" id="M5C3U1"/>
<sequence length="307" mass="34938">MFFITDVTYIGLVFPPEGIYMEHKKVKAIQQWPGPKNLKQLQSFLGFANFYHCFKDEPGVWEAVQKEVFYLIKFAISKEPLLAHPDECQPYPLETGTSGVAMGAVLLQRKDDGCLHPVAFMSASFSAAELNYDTHDQELLAIMNLEYWKSARTFKRCHAHWHLVLAFYNFVIAYWPEKEFQKPDALSSCMDYSETEPSPQIMLQETQFEGSGVEITTSILEQIKEALQDDPSLDTVMAAAAYPDSLLHPIVTKFKGYVLQDSLLLYQGRFVVPDEPEIKQQLLSHFHDSPGSGNQGRAHKFELISCQ</sequence>
<keyword evidence="1" id="KW-0511">Multifunctional enzyme</keyword>
<dbReference type="HOGENOM" id="CLU_000384_33_2_1"/>
<reference evidence="3 4" key="1">
    <citation type="journal article" date="2013" name="J. Biotechnol.">
        <title>Establishment and interpretation of the genome sequence of the phytopathogenic fungus Rhizoctonia solani AG1-IB isolate 7/3/14.</title>
        <authorList>
            <person name="Wibberg D.W."/>
            <person name="Jelonek L.J."/>
            <person name="Rupp O.R."/>
            <person name="Hennig M.H."/>
            <person name="Eikmeyer F.E."/>
            <person name="Goesmann A.G."/>
            <person name="Hartmann A.H."/>
            <person name="Borriss R.B."/>
            <person name="Grosch R.G."/>
            <person name="Puehler A.P."/>
            <person name="Schlueter A.S."/>
        </authorList>
    </citation>
    <scope>NUCLEOTIDE SEQUENCE [LARGE SCALE GENOMIC DNA]</scope>
    <source>
        <strain evidence="4">AG1-IB / isolate 7/3/14</strain>
    </source>
</reference>
<protein>
    <submittedName>
        <fullName evidence="3">Retrotransposable element Tf2 155 kDa protein type 1</fullName>
    </submittedName>
</protein>
<dbReference type="InterPro" id="IPR041577">
    <property type="entry name" value="RT_RNaseH_2"/>
</dbReference>
<dbReference type="InterPro" id="IPR050951">
    <property type="entry name" value="Retrovirus_Pol_polyprotein"/>
</dbReference>